<dbReference type="HOGENOM" id="CLU_3209298_0_0_10"/>
<dbReference type="STRING" id="1347342.BN863_15700"/>
<dbReference type="EMBL" id="HG315671">
    <property type="protein sequence ID" value="CDF79282.1"/>
    <property type="molecule type" value="Genomic_DNA"/>
</dbReference>
<proteinExistence type="predicted"/>
<protein>
    <submittedName>
        <fullName evidence="1">Uncharacterized protein</fullName>
    </submittedName>
</protein>
<evidence type="ECO:0000313" key="2">
    <source>
        <dbReference type="Proteomes" id="UP000016160"/>
    </source>
</evidence>
<dbReference type="AlphaFoldDB" id="T2KK58"/>
<organism evidence="1 2">
    <name type="scientific">Formosa agariphila (strain DSM 15362 / KCTC 12365 / LMG 23005 / KMM 3901 / M-2Alg 35-1)</name>
    <dbReference type="NCBI Taxonomy" id="1347342"/>
    <lineage>
        <taxon>Bacteria</taxon>
        <taxon>Pseudomonadati</taxon>
        <taxon>Bacteroidota</taxon>
        <taxon>Flavobacteriia</taxon>
        <taxon>Flavobacteriales</taxon>
        <taxon>Flavobacteriaceae</taxon>
        <taxon>Formosa</taxon>
    </lineage>
</organism>
<reference evidence="1 2" key="1">
    <citation type="journal article" date="2013" name="Appl. Environ. Microbiol.">
        <title>The genome of the alga-associated marine flavobacterium Formosa agariphila KMM 3901T reveals a broad potential for degradation of algal polysaccharides.</title>
        <authorList>
            <person name="Mann A.J."/>
            <person name="Hahnke R.L."/>
            <person name="Huang S."/>
            <person name="Werner J."/>
            <person name="Xing P."/>
            <person name="Barbeyron T."/>
            <person name="Huettel B."/>
            <person name="Stueber K."/>
            <person name="Reinhardt R."/>
            <person name="Harder J."/>
            <person name="Gloeckner F.O."/>
            <person name="Amann R.I."/>
            <person name="Teeling H."/>
        </authorList>
    </citation>
    <scope>NUCLEOTIDE SEQUENCE [LARGE SCALE GENOMIC DNA]</scope>
    <source>
        <strain evidence="2">DSM 15362 / KCTC 12365 / LMG 23005 / KMM 3901</strain>
    </source>
</reference>
<sequence length="45" mass="5114">VRCGTVSSSKDLAYKSFKFTTSNSWSTPVLNQYFLISDITEKHLI</sequence>
<dbReference type="Proteomes" id="UP000016160">
    <property type="component" value="Chromosome"/>
</dbReference>
<keyword evidence="2" id="KW-1185">Reference proteome</keyword>
<gene>
    <name evidence="1" type="ORF">BN863_15700</name>
</gene>
<name>T2KK58_FORAG</name>
<evidence type="ECO:0000313" key="1">
    <source>
        <dbReference type="EMBL" id="CDF79282.1"/>
    </source>
</evidence>
<accession>T2KK58</accession>
<feature type="non-terminal residue" evidence="1">
    <location>
        <position position="1"/>
    </location>
</feature>